<dbReference type="Proteomes" id="UP000507245">
    <property type="component" value="Unassembled WGS sequence"/>
</dbReference>
<organism evidence="1 2">
    <name type="scientific">Prunus armeniaca</name>
    <name type="common">Apricot</name>
    <name type="synonym">Armeniaca vulgaris</name>
    <dbReference type="NCBI Taxonomy" id="36596"/>
    <lineage>
        <taxon>Eukaryota</taxon>
        <taxon>Viridiplantae</taxon>
        <taxon>Streptophyta</taxon>
        <taxon>Embryophyta</taxon>
        <taxon>Tracheophyta</taxon>
        <taxon>Spermatophyta</taxon>
        <taxon>Magnoliopsida</taxon>
        <taxon>eudicotyledons</taxon>
        <taxon>Gunneridae</taxon>
        <taxon>Pentapetalae</taxon>
        <taxon>rosids</taxon>
        <taxon>fabids</taxon>
        <taxon>Rosales</taxon>
        <taxon>Rosaceae</taxon>
        <taxon>Amygdaloideae</taxon>
        <taxon>Amygdaleae</taxon>
        <taxon>Prunus</taxon>
    </lineage>
</organism>
<name>A0A6J5XSJ0_PRUAR</name>
<gene>
    <name evidence="1" type="ORF">ORAREDHAP_LOCUS42856</name>
</gene>
<evidence type="ECO:0000313" key="1">
    <source>
        <dbReference type="EMBL" id="CAB4316709.1"/>
    </source>
</evidence>
<accession>A0A6J5XSJ0</accession>
<proteinExistence type="predicted"/>
<reference evidence="2" key="1">
    <citation type="journal article" date="2020" name="Genome Biol.">
        <title>Gamete binning: chromosome-level and haplotype-resolved genome assembly enabled by high-throughput single-cell sequencing of gamete genomes.</title>
        <authorList>
            <person name="Campoy J.A."/>
            <person name="Sun H."/>
            <person name="Goel M."/>
            <person name="Jiao W.-B."/>
            <person name="Folz-Donahue K."/>
            <person name="Wang N."/>
            <person name="Rubio M."/>
            <person name="Liu C."/>
            <person name="Kukat C."/>
            <person name="Ruiz D."/>
            <person name="Huettel B."/>
            <person name="Schneeberger K."/>
        </authorList>
    </citation>
    <scope>NUCLEOTIDE SEQUENCE [LARGE SCALE GENOMIC DNA]</scope>
    <source>
        <strain evidence="2">cv. Rojo Pasion</strain>
    </source>
</reference>
<protein>
    <submittedName>
        <fullName evidence="1">Uncharacterized protein</fullName>
    </submittedName>
</protein>
<dbReference type="EMBL" id="CAEKKB010000007">
    <property type="protein sequence ID" value="CAB4316709.1"/>
    <property type="molecule type" value="Genomic_DNA"/>
</dbReference>
<evidence type="ECO:0000313" key="2">
    <source>
        <dbReference type="Proteomes" id="UP000507245"/>
    </source>
</evidence>
<dbReference type="AlphaFoldDB" id="A0A6J5XSJ0"/>
<dbReference type="OrthoDB" id="10416395at2759"/>
<sequence length="124" mass="14337">MWSVWAYSEKLQICTPHRRICRIWEVKWSPAIIIREFEEPRLENTIQTKRTKVGSVNPRRKNRGAACDVEAQKGMRNKESPNLDTMNKGLHLGFHDGAPNKMQPILVPMAQSITGDTLRTTPYY</sequence>
<keyword evidence="2" id="KW-1185">Reference proteome</keyword>